<name>K8PIR6_9BRAD</name>
<reference evidence="11 12" key="1">
    <citation type="submission" date="2012-04" db="EMBL/GenBank/DDBJ databases">
        <title>The Genome Sequence of Afipia broomeae ATCC 49717.</title>
        <authorList>
            <consortium name="The Broad Institute Genome Sequencing Platform"/>
            <person name="Earl A."/>
            <person name="Ward D."/>
            <person name="Feldgarden M."/>
            <person name="Gevers D."/>
            <person name="Huys G."/>
            <person name="Walker B."/>
            <person name="Young S.K."/>
            <person name="Zeng Q."/>
            <person name="Gargeya S."/>
            <person name="Fitzgerald M."/>
            <person name="Haas B."/>
            <person name="Abouelleil A."/>
            <person name="Alvarado L."/>
            <person name="Arachchi H.M."/>
            <person name="Berlin A."/>
            <person name="Chapman S.B."/>
            <person name="Goldberg J."/>
            <person name="Griggs A."/>
            <person name="Gujja S."/>
            <person name="Hansen M."/>
            <person name="Howarth C."/>
            <person name="Imamovic A."/>
            <person name="Larimer J."/>
            <person name="McCowen C."/>
            <person name="Montmayeur A."/>
            <person name="Murphy C."/>
            <person name="Neiman D."/>
            <person name="Pearson M."/>
            <person name="Priest M."/>
            <person name="Roberts A."/>
            <person name="Saif S."/>
            <person name="Shea T."/>
            <person name="Sisk P."/>
            <person name="Sykes S."/>
            <person name="Wortman J."/>
            <person name="Nusbaum C."/>
            <person name="Birren B."/>
        </authorList>
    </citation>
    <scope>NUCLEOTIDE SEQUENCE [LARGE SCALE GENOMIC DNA]</scope>
    <source>
        <strain evidence="11 12">ATCC 49717</strain>
    </source>
</reference>
<evidence type="ECO:0000256" key="10">
    <source>
        <dbReference type="RuleBase" id="RU363066"/>
    </source>
</evidence>
<dbReference type="InterPro" id="IPR027417">
    <property type="entry name" value="P-loop_NTPase"/>
</dbReference>
<dbReference type="GO" id="GO:0005524">
    <property type="term" value="F:ATP binding"/>
    <property type="evidence" value="ECO:0007669"/>
    <property type="project" value="UniProtKB-KW"/>
</dbReference>
<evidence type="ECO:0000256" key="2">
    <source>
        <dbReference type="ARBA" id="ARBA00008420"/>
    </source>
</evidence>
<comment type="pathway">
    <text evidence="1">Carbohydrate acid metabolism.</text>
</comment>
<dbReference type="PRINTS" id="PR01100">
    <property type="entry name" value="SHIKIMTKNASE"/>
</dbReference>
<dbReference type="PATRIC" id="fig|883078.3.peg.543"/>
<dbReference type="Pfam" id="PF01202">
    <property type="entry name" value="SKI"/>
    <property type="match status" value="1"/>
</dbReference>
<dbReference type="CDD" id="cd02021">
    <property type="entry name" value="GntK"/>
    <property type="match status" value="1"/>
</dbReference>
<comment type="caution">
    <text evidence="11">The sequence shown here is derived from an EMBL/GenBank/DDBJ whole genome shotgun (WGS) entry which is preliminary data.</text>
</comment>
<evidence type="ECO:0000256" key="1">
    <source>
        <dbReference type="ARBA" id="ARBA00004761"/>
    </source>
</evidence>
<comment type="similarity">
    <text evidence="2 10">Belongs to the gluconokinase GntK/GntV family.</text>
</comment>
<keyword evidence="5 10" id="KW-0547">Nucleotide-binding</keyword>
<dbReference type="SUPFAM" id="SSF52540">
    <property type="entry name" value="P-loop containing nucleoside triphosphate hydrolases"/>
    <property type="match status" value="1"/>
</dbReference>
<dbReference type="PANTHER" id="PTHR43442">
    <property type="entry name" value="GLUCONOKINASE-RELATED"/>
    <property type="match status" value="1"/>
</dbReference>
<keyword evidence="4 10" id="KW-0808">Transferase</keyword>
<dbReference type="GO" id="GO:0046316">
    <property type="term" value="F:gluconokinase activity"/>
    <property type="evidence" value="ECO:0007669"/>
    <property type="project" value="UniProtKB-EC"/>
</dbReference>
<dbReference type="FunFam" id="3.40.50.300:FF:000522">
    <property type="entry name" value="Gluconokinase"/>
    <property type="match status" value="1"/>
</dbReference>
<evidence type="ECO:0000256" key="4">
    <source>
        <dbReference type="ARBA" id="ARBA00022679"/>
    </source>
</evidence>
<evidence type="ECO:0000256" key="5">
    <source>
        <dbReference type="ARBA" id="ARBA00022741"/>
    </source>
</evidence>
<organism evidence="11 12">
    <name type="scientific">Afipia broomeae ATCC 49717</name>
    <dbReference type="NCBI Taxonomy" id="883078"/>
    <lineage>
        <taxon>Bacteria</taxon>
        <taxon>Pseudomonadati</taxon>
        <taxon>Pseudomonadota</taxon>
        <taxon>Alphaproteobacteria</taxon>
        <taxon>Hyphomicrobiales</taxon>
        <taxon>Nitrobacteraceae</taxon>
        <taxon>Afipia</taxon>
    </lineage>
</organism>
<keyword evidence="8" id="KW-0311">Gluconate utilization</keyword>
<dbReference type="RefSeq" id="WP_006019225.1">
    <property type="nucleotide sequence ID" value="NZ_KB375282.1"/>
</dbReference>
<evidence type="ECO:0000256" key="9">
    <source>
        <dbReference type="ARBA" id="ARBA00048090"/>
    </source>
</evidence>
<evidence type="ECO:0000256" key="3">
    <source>
        <dbReference type="ARBA" id="ARBA00012054"/>
    </source>
</evidence>
<evidence type="ECO:0000256" key="7">
    <source>
        <dbReference type="ARBA" id="ARBA00022840"/>
    </source>
</evidence>
<dbReference type="Gene3D" id="3.40.50.300">
    <property type="entry name" value="P-loop containing nucleotide triphosphate hydrolases"/>
    <property type="match status" value="1"/>
</dbReference>
<gene>
    <name evidence="11" type="ORF">HMPREF9695_00518</name>
</gene>
<protein>
    <recommendedName>
        <fullName evidence="3 10">Gluconokinase</fullName>
        <ecNumber evidence="3 10">2.7.1.12</ecNumber>
    </recommendedName>
</protein>
<evidence type="ECO:0000256" key="8">
    <source>
        <dbReference type="ARBA" id="ARBA00023064"/>
    </source>
</evidence>
<dbReference type="NCBIfam" id="TIGR01313">
    <property type="entry name" value="therm_gnt_kin"/>
    <property type="match status" value="1"/>
</dbReference>
<dbReference type="InterPro" id="IPR006001">
    <property type="entry name" value="Therm_gnt_kin"/>
</dbReference>
<proteinExistence type="inferred from homology"/>
<dbReference type="Proteomes" id="UP000001096">
    <property type="component" value="Unassembled WGS sequence"/>
</dbReference>
<dbReference type="EC" id="2.7.1.12" evidence="3 10"/>
<evidence type="ECO:0000256" key="6">
    <source>
        <dbReference type="ARBA" id="ARBA00022777"/>
    </source>
</evidence>
<keyword evidence="7 10" id="KW-0067">ATP-binding</keyword>
<evidence type="ECO:0000313" key="11">
    <source>
        <dbReference type="EMBL" id="EKS41426.1"/>
    </source>
</evidence>
<dbReference type="AlphaFoldDB" id="K8PIR6"/>
<dbReference type="GO" id="GO:0019521">
    <property type="term" value="P:D-gluconate metabolic process"/>
    <property type="evidence" value="ECO:0007669"/>
    <property type="project" value="UniProtKB-KW"/>
</dbReference>
<dbReference type="eggNOG" id="COG3265">
    <property type="taxonomic scope" value="Bacteria"/>
</dbReference>
<accession>K8PIR6</accession>
<dbReference type="GO" id="GO:0005737">
    <property type="term" value="C:cytoplasm"/>
    <property type="evidence" value="ECO:0007669"/>
    <property type="project" value="TreeGrafter"/>
</dbReference>
<dbReference type="HOGENOM" id="CLU_077168_4_0_5"/>
<keyword evidence="12" id="KW-1185">Reference proteome</keyword>
<evidence type="ECO:0000313" key="12">
    <source>
        <dbReference type="Proteomes" id="UP000001096"/>
    </source>
</evidence>
<dbReference type="InterPro" id="IPR031322">
    <property type="entry name" value="Shikimate/glucono_kinase"/>
</dbReference>
<dbReference type="PANTHER" id="PTHR43442:SF3">
    <property type="entry name" value="GLUCONOKINASE-RELATED"/>
    <property type="match status" value="1"/>
</dbReference>
<sequence length="178" mass="19592">MQARGKIAAVIIMGVSGSGKTTIGEALADKLGFVFEDGDTYHPASNVAKMHSGIPLTDEDRWPWLQAIAQAIDCKAEANTPVVIACSALKRAYREILVHDREDVRIVYLKGSHELITKRLALRIDHFMPTALLDSQFATIEEPLPKERVITVDIDASVDEILTQIVHQLHVTLTPKAS</sequence>
<dbReference type="EMBL" id="AGWX01000001">
    <property type="protein sequence ID" value="EKS41426.1"/>
    <property type="molecule type" value="Genomic_DNA"/>
</dbReference>
<keyword evidence="6 10" id="KW-0418">Kinase</keyword>
<comment type="catalytic activity">
    <reaction evidence="9 10">
        <text>D-gluconate + ATP = 6-phospho-D-gluconate + ADP + H(+)</text>
        <dbReference type="Rhea" id="RHEA:19433"/>
        <dbReference type="ChEBI" id="CHEBI:15378"/>
        <dbReference type="ChEBI" id="CHEBI:18391"/>
        <dbReference type="ChEBI" id="CHEBI:30616"/>
        <dbReference type="ChEBI" id="CHEBI:58759"/>
        <dbReference type="ChEBI" id="CHEBI:456216"/>
        <dbReference type="EC" id="2.7.1.12"/>
    </reaction>
</comment>